<sequence>MHILKNEKGLALITVLFILVLFTVLGLSVLSITMQSSKVRTYTNEETDGKMLAEMGMLYFKEKLETELSRVTPEDLANPSHPLRQAMENPGKGDELLQQYVDKIAANQDENKNLYKFTPLPGSPNTGFAIGYVDCLDDSGENALPYKDGKSGTSQPYVRKLKVSVLGVPKGGENAGSFKTLQKQVKLTSTVYINTVPAPFHYAVSTSNELRLFGGTNIIGNVLAPVVVTSTDYRYSEETEDKTQEWKTAGEAWNKPYIEGNLFLSNDTDTATKNGIYQTGTPKAEAPTEKSLQGGTPIATRQALRSAGIMTPLTLADDTKTELSAPKPYLPGYEPPFLETVEKDDIPTTLFRKWADQELTVKKYIKDIIEANRPTSPDFTVENNESIFFGEGEATGFVKVDPPTGTDKIFLISRQEKLEAGEPPSLTVRLTGDVLYHENGKQLFIAPDTPDYKATVEMGDKDAFTSNAANTENPFTFHGSIFIDGDLDIIKDIDMTGTIYVTGDVTIREASNSSRENPDKENNLAIIAGGKITLTDRYTSREYNDPVKLEKWFLPYKKDEDNKEKVPPFSAFLYSDSTLELYSVKSINLIRGGIANGSSTAKYMELNTKRETDSLASRLSIQFSRGIFERATPGLPPGDQFFIDMYDEKYENVKSDITFTSS</sequence>
<organism evidence="1 3">
    <name type="scientific">Aneurinibacillus migulanus</name>
    <name type="common">Bacillus migulanus</name>
    <dbReference type="NCBI Taxonomy" id="47500"/>
    <lineage>
        <taxon>Bacteria</taxon>
        <taxon>Bacillati</taxon>
        <taxon>Bacillota</taxon>
        <taxon>Bacilli</taxon>
        <taxon>Bacillales</taxon>
        <taxon>Paenibacillaceae</taxon>
        <taxon>Aneurinibacillus group</taxon>
        <taxon>Aneurinibacillus</taxon>
    </lineage>
</organism>
<evidence type="ECO:0000313" key="2">
    <source>
        <dbReference type="EMBL" id="SDJ41134.1"/>
    </source>
</evidence>
<evidence type="ECO:0008006" key="5">
    <source>
        <dbReference type="Google" id="ProtNLM"/>
    </source>
</evidence>
<proteinExistence type="predicted"/>
<dbReference type="GeneID" id="42304735"/>
<gene>
    <name evidence="1" type="ORF">AF333_05900</name>
    <name evidence="2" type="ORF">SAMN04487909_11758</name>
</gene>
<dbReference type="PATRIC" id="fig|47500.8.peg.2367"/>
<dbReference type="EMBL" id="FNED01000017">
    <property type="protein sequence ID" value="SDJ41134.1"/>
    <property type="molecule type" value="Genomic_DNA"/>
</dbReference>
<evidence type="ECO:0000313" key="4">
    <source>
        <dbReference type="Proteomes" id="UP000182836"/>
    </source>
</evidence>
<evidence type="ECO:0000313" key="1">
    <source>
        <dbReference type="EMBL" id="KON95084.1"/>
    </source>
</evidence>
<dbReference type="OrthoDB" id="2730934at2"/>
<dbReference type="Proteomes" id="UP000037269">
    <property type="component" value="Unassembled WGS sequence"/>
</dbReference>
<name>A0A0D1V0F8_ANEMI</name>
<accession>A0A0D1V0F8</accession>
<reference evidence="1 3" key="1">
    <citation type="submission" date="2015-07" db="EMBL/GenBank/DDBJ databases">
        <title>Fjat-14205 dsm 2895.</title>
        <authorList>
            <person name="Liu B."/>
            <person name="Wang J."/>
            <person name="Zhu Y."/>
            <person name="Liu G."/>
            <person name="Chen Q."/>
            <person name="Chen Z."/>
            <person name="Lan J."/>
            <person name="Che J."/>
            <person name="Ge C."/>
            <person name="Shi H."/>
            <person name="Pan Z."/>
            <person name="Liu X."/>
        </authorList>
    </citation>
    <scope>NUCLEOTIDE SEQUENCE [LARGE SCALE GENOMIC DNA]</scope>
    <source>
        <strain evidence="1 3">DSM 2895</strain>
    </source>
</reference>
<dbReference type="RefSeq" id="WP_043067320.1">
    <property type="nucleotide sequence ID" value="NZ_BJOA01000035.1"/>
</dbReference>
<dbReference type="EMBL" id="LGUG01000004">
    <property type="protein sequence ID" value="KON95084.1"/>
    <property type="molecule type" value="Genomic_DNA"/>
</dbReference>
<dbReference type="Proteomes" id="UP000182836">
    <property type="component" value="Unassembled WGS sequence"/>
</dbReference>
<protein>
    <recommendedName>
        <fullName evidence="5">Type 4 fimbrial biogenesis protein PilX N-terminal domain-containing protein</fullName>
    </recommendedName>
</protein>
<keyword evidence="3" id="KW-1185">Reference proteome</keyword>
<reference evidence="2 4" key="2">
    <citation type="submission" date="2016-10" db="EMBL/GenBank/DDBJ databases">
        <authorList>
            <person name="de Groot N.N."/>
        </authorList>
    </citation>
    <scope>NUCLEOTIDE SEQUENCE [LARGE SCALE GENOMIC DNA]</scope>
    <source>
        <strain evidence="2 4">DSM 2895</strain>
    </source>
</reference>
<dbReference type="STRING" id="47500.AF333_05900"/>
<evidence type="ECO:0000313" key="3">
    <source>
        <dbReference type="Proteomes" id="UP000037269"/>
    </source>
</evidence>
<dbReference type="AlphaFoldDB" id="A0A0D1V0F8"/>